<dbReference type="AlphaFoldDB" id="A0A2A4HH39"/>
<sequence>MKYKVASIIASPAVLDISGTVDKCCSLIREASEGGAKLVVFPETFLPMYPWWVWMGIDNVRKLELYNKLFENSISIRDDHIKRICYQARVDKVHVVVGVNEVDGGTLYNSQVFINNEGAVIGVRRKLVPTGEERTVWGRGDGSDLFVMESDIGKLGGLICYENSMALSRYALYSQGVQLYVANWPGSNFKSQPRDRTKTIDTVCRFVAFEGQTFVVASSSTVSKDEVDFYTEICPEVAGSFAVGGGIAAIYNPFGEPVSDPITDQEGICYGEVDTDLIVQAKHMIDSVGHYARPDVAQLHLDAVRKRPVVGEKASQPPEIKFDFDS</sequence>
<feature type="domain" description="CN hydrolase" evidence="2">
    <location>
        <begin position="3"/>
        <end position="275"/>
    </location>
</feature>
<dbReference type="InterPro" id="IPR003010">
    <property type="entry name" value="C-N_Hydrolase"/>
</dbReference>
<dbReference type="SUPFAM" id="SSF56317">
    <property type="entry name" value="Carbon-nitrogen hydrolase"/>
    <property type="match status" value="1"/>
</dbReference>
<evidence type="ECO:0000313" key="4">
    <source>
        <dbReference type="Proteomes" id="UP000218677"/>
    </source>
</evidence>
<dbReference type="OrthoDB" id="9803803at2"/>
<evidence type="ECO:0000259" key="2">
    <source>
        <dbReference type="PROSITE" id="PS50263"/>
    </source>
</evidence>
<evidence type="ECO:0000313" key="3">
    <source>
        <dbReference type="EMBL" id="PCF93717.1"/>
    </source>
</evidence>
<protein>
    <submittedName>
        <fullName evidence="3">Nitrilase</fullName>
    </submittedName>
</protein>
<organism evidence="3 4">
    <name type="scientific">Vreelandella nigrificans</name>
    <dbReference type="NCBI Taxonomy" id="2042704"/>
    <lineage>
        <taxon>Bacteria</taxon>
        <taxon>Pseudomonadati</taxon>
        <taxon>Pseudomonadota</taxon>
        <taxon>Gammaproteobacteria</taxon>
        <taxon>Oceanospirillales</taxon>
        <taxon>Halomonadaceae</taxon>
        <taxon>Vreelandella</taxon>
    </lineage>
</organism>
<dbReference type="InterPro" id="IPR044149">
    <property type="entry name" value="Nitrilases_CHs"/>
</dbReference>
<dbReference type="PANTHER" id="PTHR46044">
    <property type="entry name" value="NITRILASE"/>
    <property type="match status" value="1"/>
</dbReference>
<dbReference type="PROSITE" id="PS50263">
    <property type="entry name" value="CN_HYDROLASE"/>
    <property type="match status" value="1"/>
</dbReference>
<reference evidence="4" key="1">
    <citation type="submission" date="2017-09" db="EMBL/GenBank/DDBJ databases">
        <authorList>
            <person name="Cho G.-S."/>
            <person name="Oguntoyinbo F.A."/>
            <person name="Cnockaert M."/>
            <person name="Kabisch J."/>
            <person name="Neve H."/>
            <person name="Bockelmann W."/>
            <person name="Wenning M."/>
            <person name="Franz C.M."/>
            <person name="Vandamme P."/>
        </authorList>
    </citation>
    <scope>NUCLEOTIDE SEQUENCE [LARGE SCALE GENOMIC DNA]</scope>
    <source>
        <strain evidence="4">MBT G8648</strain>
    </source>
</reference>
<dbReference type="GO" id="GO:0003824">
    <property type="term" value="F:catalytic activity"/>
    <property type="evidence" value="ECO:0007669"/>
    <property type="project" value="InterPro"/>
</dbReference>
<evidence type="ECO:0000256" key="1">
    <source>
        <dbReference type="ARBA" id="ARBA00008129"/>
    </source>
</evidence>
<keyword evidence="4" id="KW-1185">Reference proteome</keyword>
<dbReference type="Proteomes" id="UP000218677">
    <property type="component" value="Unassembled WGS sequence"/>
</dbReference>
<name>A0A2A4HH39_9GAMM</name>
<dbReference type="RefSeq" id="WP_096655039.1">
    <property type="nucleotide sequence ID" value="NZ_NWUX01000032.1"/>
</dbReference>
<dbReference type="EMBL" id="NWUX01000032">
    <property type="protein sequence ID" value="PCF93717.1"/>
    <property type="molecule type" value="Genomic_DNA"/>
</dbReference>
<comment type="caution">
    <text evidence="3">The sequence shown here is derived from an EMBL/GenBank/DDBJ whole genome shotgun (WGS) entry which is preliminary data.</text>
</comment>
<comment type="similarity">
    <text evidence="1">Belongs to the carbon-nitrogen hydrolase superfamily. Nitrilase family.</text>
</comment>
<gene>
    <name evidence="3" type="ORF">CPA45_21105</name>
</gene>
<dbReference type="Pfam" id="PF00795">
    <property type="entry name" value="CN_hydrolase"/>
    <property type="match status" value="1"/>
</dbReference>
<dbReference type="CDD" id="cd07564">
    <property type="entry name" value="nitrilases_CHs"/>
    <property type="match status" value="1"/>
</dbReference>
<dbReference type="PANTHER" id="PTHR46044:SF1">
    <property type="entry name" value="CN HYDROLASE DOMAIN-CONTAINING PROTEIN"/>
    <property type="match status" value="1"/>
</dbReference>
<dbReference type="Gene3D" id="3.60.110.10">
    <property type="entry name" value="Carbon-nitrogen hydrolase"/>
    <property type="match status" value="1"/>
</dbReference>
<proteinExistence type="inferred from homology"/>
<dbReference type="InterPro" id="IPR036526">
    <property type="entry name" value="C-N_Hydrolase_sf"/>
</dbReference>
<accession>A0A2A4HH39</accession>